<protein>
    <recommendedName>
        <fullName evidence="1">MULE transposase domain-containing protein</fullName>
    </recommendedName>
</protein>
<proteinExistence type="predicted"/>
<sequence length="135" mass="15665">MYFGWMLDQELLTMSFDTTYKLNKFEMPVAASVGVNHHRRSCLFGCALLGNEDIESFEWLMQTFVKCIGKRPDGILTDQCGDMAIAIQNVMPNTRHRLCIWHIMKKIPHKLGRLPFESLSYNEQDYLGVSFTRII</sequence>
<dbReference type="EMBL" id="SDMP01000017">
    <property type="protein sequence ID" value="RYQ98555.1"/>
    <property type="molecule type" value="Genomic_DNA"/>
</dbReference>
<gene>
    <name evidence="2" type="ORF">Ahy_B07g086294</name>
</gene>
<organism evidence="2 3">
    <name type="scientific">Arachis hypogaea</name>
    <name type="common">Peanut</name>
    <dbReference type="NCBI Taxonomy" id="3818"/>
    <lineage>
        <taxon>Eukaryota</taxon>
        <taxon>Viridiplantae</taxon>
        <taxon>Streptophyta</taxon>
        <taxon>Embryophyta</taxon>
        <taxon>Tracheophyta</taxon>
        <taxon>Spermatophyta</taxon>
        <taxon>Magnoliopsida</taxon>
        <taxon>eudicotyledons</taxon>
        <taxon>Gunneridae</taxon>
        <taxon>Pentapetalae</taxon>
        <taxon>rosids</taxon>
        <taxon>fabids</taxon>
        <taxon>Fabales</taxon>
        <taxon>Fabaceae</taxon>
        <taxon>Papilionoideae</taxon>
        <taxon>50 kb inversion clade</taxon>
        <taxon>dalbergioids sensu lato</taxon>
        <taxon>Dalbergieae</taxon>
        <taxon>Pterocarpus clade</taxon>
        <taxon>Arachis</taxon>
    </lineage>
</organism>
<reference evidence="2 3" key="1">
    <citation type="submission" date="2019-01" db="EMBL/GenBank/DDBJ databases">
        <title>Sequencing of cultivated peanut Arachis hypogaea provides insights into genome evolution and oil improvement.</title>
        <authorList>
            <person name="Chen X."/>
        </authorList>
    </citation>
    <scope>NUCLEOTIDE SEQUENCE [LARGE SCALE GENOMIC DNA]</scope>
    <source>
        <strain evidence="3">cv. Fuhuasheng</strain>
        <tissue evidence="2">Leaves</tissue>
    </source>
</reference>
<name>A0A444Y9J0_ARAHY</name>
<evidence type="ECO:0000313" key="3">
    <source>
        <dbReference type="Proteomes" id="UP000289738"/>
    </source>
</evidence>
<dbReference type="AlphaFoldDB" id="A0A444Y9J0"/>
<keyword evidence="3" id="KW-1185">Reference proteome</keyword>
<accession>A0A444Y9J0</accession>
<dbReference type="Pfam" id="PF10551">
    <property type="entry name" value="MULE"/>
    <property type="match status" value="1"/>
</dbReference>
<feature type="domain" description="MULE transposase" evidence="1">
    <location>
        <begin position="14"/>
        <end position="106"/>
    </location>
</feature>
<evidence type="ECO:0000313" key="2">
    <source>
        <dbReference type="EMBL" id="RYQ98555.1"/>
    </source>
</evidence>
<dbReference type="PANTHER" id="PTHR47718">
    <property type="entry name" value="OS01G0519700 PROTEIN"/>
    <property type="match status" value="1"/>
</dbReference>
<dbReference type="Proteomes" id="UP000289738">
    <property type="component" value="Chromosome B07"/>
</dbReference>
<comment type="caution">
    <text evidence="2">The sequence shown here is derived from an EMBL/GenBank/DDBJ whole genome shotgun (WGS) entry which is preliminary data.</text>
</comment>
<evidence type="ECO:0000259" key="1">
    <source>
        <dbReference type="Pfam" id="PF10551"/>
    </source>
</evidence>
<dbReference type="InterPro" id="IPR018289">
    <property type="entry name" value="MULE_transposase_dom"/>
</dbReference>
<dbReference type="STRING" id="3818.A0A444Y9J0"/>